<dbReference type="InterPro" id="IPR029063">
    <property type="entry name" value="SAM-dependent_MTases_sf"/>
</dbReference>
<evidence type="ECO:0000313" key="1">
    <source>
        <dbReference type="EMBL" id="ACD97111.1"/>
    </source>
</evidence>
<organism evidence="1 2">
    <name type="scientific">Trichlorobacter lovleyi (strain ATCC BAA-1151 / DSM 17278 / SZ)</name>
    <name type="common">Geobacter lovleyi</name>
    <dbReference type="NCBI Taxonomy" id="398767"/>
    <lineage>
        <taxon>Bacteria</taxon>
        <taxon>Pseudomonadati</taxon>
        <taxon>Thermodesulfobacteriota</taxon>
        <taxon>Desulfuromonadia</taxon>
        <taxon>Geobacterales</taxon>
        <taxon>Geobacteraceae</taxon>
        <taxon>Trichlorobacter</taxon>
    </lineage>
</organism>
<dbReference type="Proteomes" id="UP000002420">
    <property type="component" value="Chromosome"/>
</dbReference>
<dbReference type="EMBL" id="CP001089">
    <property type="protein sequence ID" value="ACD97111.1"/>
    <property type="molecule type" value="Genomic_DNA"/>
</dbReference>
<dbReference type="SUPFAM" id="SSF53335">
    <property type="entry name" value="S-adenosyl-L-methionine-dependent methyltransferases"/>
    <property type="match status" value="1"/>
</dbReference>
<keyword evidence="2" id="KW-1185">Reference proteome</keyword>
<evidence type="ECO:0000313" key="2">
    <source>
        <dbReference type="Proteomes" id="UP000002420"/>
    </source>
</evidence>
<dbReference type="KEGG" id="glo:Glov_3406"/>
<proteinExistence type="predicted"/>
<reference evidence="1 2" key="1">
    <citation type="submission" date="2008-05" db="EMBL/GenBank/DDBJ databases">
        <title>Complete sequence of chromosome of Geobacter lovleyi SZ.</title>
        <authorList>
            <consortium name="US DOE Joint Genome Institute"/>
            <person name="Lucas S."/>
            <person name="Copeland A."/>
            <person name="Lapidus A."/>
            <person name="Glavina del Rio T."/>
            <person name="Dalin E."/>
            <person name="Tice H."/>
            <person name="Bruce D."/>
            <person name="Goodwin L."/>
            <person name="Pitluck S."/>
            <person name="Chertkov O."/>
            <person name="Meincke L."/>
            <person name="Brettin T."/>
            <person name="Detter J.C."/>
            <person name="Han C."/>
            <person name="Tapia R."/>
            <person name="Kuske C.R."/>
            <person name="Schmutz J."/>
            <person name="Larimer F."/>
            <person name="Land M."/>
            <person name="Hauser L."/>
            <person name="Kyrpides N."/>
            <person name="Mikhailova N."/>
            <person name="Sung Y."/>
            <person name="Fletcher K.E."/>
            <person name="Ritalahti K.M."/>
            <person name="Loeffler F.E."/>
            <person name="Richardson P."/>
        </authorList>
    </citation>
    <scope>NUCLEOTIDE SEQUENCE [LARGE SCALE GENOMIC DNA]</scope>
    <source>
        <strain evidence="2">ATCC BAA-1151 / DSM 17278 / SZ</strain>
    </source>
</reference>
<dbReference type="RefSeq" id="WP_012471433.1">
    <property type="nucleotide sequence ID" value="NC_010814.1"/>
</dbReference>
<dbReference type="HOGENOM" id="CLU_060073_1_0_7"/>
<accession>B3E208</accession>
<dbReference type="STRING" id="398767.Glov_3406"/>
<protein>
    <recommendedName>
        <fullName evidence="3">Methyltransferase type 11</fullName>
    </recommendedName>
</protein>
<dbReference type="AlphaFoldDB" id="B3E208"/>
<dbReference type="Gene3D" id="3.40.50.150">
    <property type="entry name" value="Vaccinia Virus protein VP39"/>
    <property type="match status" value="1"/>
</dbReference>
<dbReference type="eggNOG" id="COG4627">
    <property type="taxonomic scope" value="Bacteria"/>
</dbReference>
<name>B3E208_TRIL1</name>
<evidence type="ECO:0008006" key="3">
    <source>
        <dbReference type="Google" id="ProtNLM"/>
    </source>
</evidence>
<sequence>MAHPIRPDEFDPEYYRSTNPDLGLLGDDELYHHYESIGRAEGRPAAAAAFREVLVQIAGQLESILEIGPFYRPSLVGPNVRYFDVLDYDGLCERAREHNLPVTEIPHIHYVSPDGDLSTICDTFQAVFSAHVIEHQPCLLSHLRQVAQLLPPGGFYFLAIPDKRYCFDHFIPESTIADVLYAFQEQRTRHILASVIEYGALATHNDIQRHWEGDHEDPGFRDALVNRIHAAIELYKNAQGSYIDVHAWQFVPDTFRSIVTLLHSLELLDLYPVVVYDTPCGRQEFTAVLTKIAAPH</sequence>
<gene>
    <name evidence="1" type="ordered locus">Glov_3406</name>
</gene>